<gene>
    <name evidence="3" type="ORF">HMPREF1544_09071</name>
</gene>
<dbReference type="VEuPathDB" id="FungiDB:HMPREF1544_09071"/>
<keyword evidence="4" id="KW-1185">Reference proteome</keyword>
<accession>S2J3C7</accession>
<evidence type="ECO:0000256" key="1">
    <source>
        <dbReference type="SAM" id="MobiDB-lite"/>
    </source>
</evidence>
<dbReference type="OrthoDB" id="2270706at2759"/>
<protein>
    <submittedName>
        <fullName evidence="3">Uncharacterized protein</fullName>
    </submittedName>
</protein>
<reference evidence="4" key="1">
    <citation type="submission" date="2013-05" db="EMBL/GenBank/DDBJ databases">
        <title>The Genome sequence of Mucor circinelloides f. circinelloides 1006PhL.</title>
        <authorList>
            <consortium name="The Broad Institute Genomics Platform"/>
            <person name="Cuomo C."/>
            <person name="Earl A."/>
            <person name="Findley K."/>
            <person name="Lee S.C."/>
            <person name="Walker B."/>
            <person name="Young S."/>
            <person name="Zeng Q."/>
            <person name="Gargeya S."/>
            <person name="Fitzgerald M."/>
            <person name="Haas B."/>
            <person name="Abouelleil A."/>
            <person name="Allen A.W."/>
            <person name="Alvarado L."/>
            <person name="Arachchi H.M."/>
            <person name="Berlin A.M."/>
            <person name="Chapman S.B."/>
            <person name="Gainer-Dewar J."/>
            <person name="Goldberg J."/>
            <person name="Griggs A."/>
            <person name="Gujja S."/>
            <person name="Hansen M."/>
            <person name="Howarth C."/>
            <person name="Imamovic A."/>
            <person name="Ireland A."/>
            <person name="Larimer J."/>
            <person name="McCowan C."/>
            <person name="Murphy C."/>
            <person name="Pearson M."/>
            <person name="Poon T.W."/>
            <person name="Priest M."/>
            <person name="Roberts A."/>
            <person name="Saif S."/>
            <person name="Shea T."/>
            <person name="Sisk P."/>
            <person name="Sykes S."/>
            <person name="Wortman J."/>
            <person name="Nusbaum C."/>
            <person name="Birren B."/>
        </authorList>
    </citation>
    <scope>NUCLEOTIDE SEQUENCE [LARGE SCALE GENOMIC DNA]</scope>
    <source>
        <strain evidence="4">1006PhL</strain>
    </source>
</reference>
<organism evidence="3 4">
    <name type="scientific">Mucor circinelloides f. circinelloides (strain 1006PhL)</name>
    <name type="common">Mucormycosis agent</name>
    <name type="synonym">Calyptromyces circinelloides</name>
    <dbReference type="NCBI Taxonomy" id="1220926"/>
    <lineage>
        <taxon>Eukaryota</taxon>
        <taxon>Fungi</taxon>
        <taxon>Fungi incertae sedis</taxon>
        <taxon>Mucoromycota</taxon>
        <taxon>Mucoromycotina</taxon>
        <taxon>Mucoromycetes</taxon>
        <taxon>Mucorales</taxon>
        <taxon>Mucorineae</taxon>
        <taxon>Mucoraceae</taxon>
        <taxon>Mucor</taxon>
    </lineage>
</organism>
<keyword evidence="2" id="KW-0472">Membrane</keyword>
<evidence type="ECO:0000256" key="2">
    <source>
        <dbReference type="SAM" id="Phobius"/>
    </source>
</evidence>
<feature type="region of interest" description="Disordered" evidence="1">
    <location>
        <begin position="86"/>
        <end position="108"/>
    </location>
</feature>
<sequence length="108" mass="12314">MESIQQNDNQVSSYQNGSKINPHLEPSNHTFVHSSQVNWITCNDSSMTKESSNCESRPLMTVLLIVSILVLLFLRKSSLIKNWVSSHQEKLSQENLPDEEEGLMQRVV</sequence>
<keyword evidence="2" id="KW-1133">Transmembrane helix</keyword>
<feature type="transmembrane region" description="Helical" evidence="2">
    <location>
        <begin position="56"/>
        <end position="74"/>
    </location>
</feature>
<name>S2J3C7_MUCC1</name>
<feature type="compositionally biased region" description="Polar residues" evidence="1">
    <location>
        <begin position="1"/>
        <end position="19"/>
    </location>
</feature>
<dbReference type="EMBL" id="KE124047">
    <property type="protein sequence ID" value="EPB84149.1"/>
    <property type="molecule type" value="Genomic_DNA"/>
</dbReference>
<keyword evidence="2" id="KW-0812">Transmembrane</keyword>
<evidence type="ECO:0000313" key="3">
    <source>
        <dbReference type="EMBL" id="EPB84149.1"/>
    </source>
</evidence>
<dbReference type="InParanoid" id="S2J3C7"/>
<evidence type="ECO:0000313" key="4">
    <source>
        <dbReference type="Proteomes" id="UP000014254"/>
    </source>
</evidence>
<dbReference type="OMA" id="NWITCND"/>
<dbReference type="AlphaFoldDB" id="S2J3C7"/>
<dbReference type="Proteomes" id="UP000014254">
    <property type="component" value="Unassembled WGS sequence"/>
</dbReference>
<proteinExistence type="predicted"/>
<feature type="region of interest" description="Disordered" evidence="1">
    <location>
        <begin position="1"/>
        <end position="28"/>
    </location>
</feature>